<dbReference type="EMBL" id="DUZY01000004">
    <property type="protein sequence ID" value="DAD38056.1"/>
    <property type="molecule type" value="Genomic_DNA"/>
</dbReference>
<protein>
    <submittedName>
        <fullName evidence="2">Uncharacterized protein</fullName>
    </submittedName>
</protein>
<accession>A0A822Z4X6</accession>
<evidence type="ECO:0000256" key="1">
    <source>
        <dbReference type="SAM" id="MobiDB-lite"/>
    </source>
</evidence>
<name>A0A822Z4X6_NELNU</name>
<dbReference type="PANTHER" id="PTHR33144:SF46">
    <property type="entry name" value="OS04G0610000 PROTEIN"/>
    <property type="match status" value="1"/>
</dbReference>
<evidence type="ECO:0000313" key="3">
    <source>
        <dbReference type="Proteomes" id="UP000607653"/>
    </source>
</evidence>
<reference evidence="2 3" key="1">
    <citation type="journal article" date="2020" name="Mol. Biol. Evol.">
        <title>Distinct Expression and Methylation Patterns for Genes with Different Fates following a Single Whole-Genome Duplication in Flowering Plants.</title>
        <authorList>
            <person name="Shi T."/>
            <person name="Rahmani R.S."/>
            <person name="Gugger P.F."/>
            <person name="Wang M."/>
            <person name="Li H."/>
            <person name="Zhang Y."/>
            <person name="Li Z."/>
            <person name="Wang Q."/>
            <person name="Van de Peer Y."/>
            <person name="Marchal K."/>
            <person name="Chen J."/>
        </authorList>
    </citation>
    <scope>NUCLEOTIDE SEQUENCE [LARGE SCALE GENOMIC DNA]</scope>
    <source>
        <tissue evidence="2">Leaf</tissue>
    </source>
</reference>
<comment type="caution">
    <text evidence="2">The sequence shown here is derived from an EMBL/GenBank/DDBJ whole genome shotgun (WGS) entry which is preliminary data.</text>
</comment>
<sequence length="131" mass="14731">MRKGKNCARHPMSTPTRGSNQSQPSSSHRIESQSAGSRDSSSDSGVVDNNTSHKRIRGPTRCLDVWTLFEGKQIPIESNKYTQVIGDTSQKLITFMGTMTRNGSLAPITYNDWRSMPKDKKEEIWKIIKVC</sequence>
<gene>
    <name evidence="2" type="ORF">HUJ06_008697</name>
</gene>
<feature type="compositionally biased region" description="Polar residues" evidence="1">
    <location>
        <begin position="13"/>
        <end position="27"/>
    </location>
</feature>
<keyword evidence="3" id="KW-1185">Reference proteome</keyword>
<evidence type="ECO:0000313" key="2">
    <source>
        <dbReference type="EMBL" id="DAD38056.1"/>
    </source>
</evidence>
<dbReference type="AlphaFoldDB" id="A0A822Z4X6"/>
<dbReference type="PANTHER" id="PTHR33144">
    <property type="entry name" value="OS10G0409366 PROTEIN-RELATED"/>
    <property type="match status" value="1"/>
</dbReference>
<feature type="region of interest" description="Disordered" evidence="1">
    <location>
        <begin position="1"/>
        <end position="56"/>
    </location>
</feature>
<organism evidence="2 3">
    <name type="scientific">Nelumbo nucifera</name>
    <name type="common">Sacred lotus</name>
    <dbReference type="NCBI Taxonomy" id="4432"/>
    <lineage>
        <taxon>Eukaryota</taxon>
        <taxon>Viridiplantae</taxon>
        <taxon>Streptophyta</taxon>
        <taxon>Embryophyta</taxon>
        <taxon>Tracheophyta</taxon>
        <taxon>Spermatophyta</taxon>
        <taxon>Magnoliopsida</taxon>
        <taxon>Proteales</taxon>
        <taxon>Nelumbonaceae</taxon>
        <taxon>Nelumbo</taxon>
    </lineage>
</organism>
<dbReference type="Proteomes" id="UP000607653">
    <property type="component" value="Unassembled WGS sequence"/>
</dbReference>
<feature type="compositionally biased region" description="Low complexity" evidence="1">
    <location>
        <begin position="32"/>
        <end position="50"/>
    </location>
</feature>
<proteinExistence type="predicted"/>